<dbReference type="STRING" id="403673.A0A177WQ02"/>
<sequence length="807" mass="89504">MIPDHYDHRHKKPYVSAVAPHSRALNVPNESWLMEHLRAAIADVPWKPILQRVPGLLIIFILLFALFGSTYTPWAFASYFLLLHGMFVANSLRTAYAVFVAYTHSKAHSMTDWYAKYCRETGVVGGSDNTHDLAFDHIMHIIIVPNYKETMDTLCETLDVLASHRRAMTQYKICMAMEEAEMGSSEKAQELLLMYGEHFYEITYTIHPSGRPGEIRGKSSNVAWAARQMAMRCGPRHDHEIVTVMDADTGFAEDYFLAMSYHYAVASPEQRRIMLFCPSTVFDRNAKNVPSFVRVTDMFWSIGVISNLYPSSPVKIPCSAYSVSMDLAISIGFWDTDPGSIGEDMHMYLKCFFSTNGQLIVKTIFSPASQCNIEGTGSGVMGYLDGFTARYVQGKRHLWGTLDFGYALRRTIMSYVAPETQGIVQLKNTNYSKFGKDETQAGTIKLSLLLTLAHRLVECHILMGQFLSLVALTALVIPSNNSIYLPISEYIWSFLSPTETVNPVVLFSLNAGFWIRLACVVFNLPTFYYYEKYHQWVGFDRWNLQDRSEGLSGRRVDSAADLSYIPEGVFPGYDQPKVQYIGLRPQLASPRVYPWAVLDWVATPFSGLLFFSGPQYHAQLSHLFTDRLDYKVAAKPTLNRASGLLPLASTDSLVPIAFTDVLVETNTRHRSNSFHSLPNLLTPIHLKAGVPLSPLSSPSPSVLSSPRASVSSASSATTLIAAAASAAAVSGPTHSSFSTYTSSKYDEFEATSTISSKGDEGYFDETDDLVPSVTTTHFVASLGAPHSIASHSGNMSHTQGSAVSVHV</sequence>
<protein>
    <recommendedName>
        <fullName evidence="2">Glycosyltransferase 2-like domain-containing protein</fullName>
    </recommendedName>
</protein>
<reference evidence="3 4" key="2">
    <citation type="submission" date="2016-05" db="EMBL/GenBank/DDBJ databases">
        <title>Lineage-specific infection strategies underlie the spectrum of fungal disease in amphibians.</title>
        <authorList>
            <person name="Cuomo C.A."/>
            <person name="Farrer R.A."/>
            <person name="James T."/>
            <person name="Longcore J."/>
            <person name="Birren B."/>
        </authorList>
    </citation>
    <scope>NUCLEOTIDE SEQUENCE [LARGE SCALE GENOMIC DNA]</scope>
    <source>
        <strain evidence="3 4">JEL423</strain>
    </source>
</reference>
<feature type="transmembrane region" description="Helical" evidence="1">
    <location>
        <begin position="55"/>
        <end position="74"/>
    </location>
</feature>
<reference evidence="3 4" key="1">
    <citation type="submission" date="2006-10" db="EMBL/GenBank/DDBJ databases">
        <title>The Genome Sequence of Batrachochytrium dendrobatidis JEL423.</title>
        <authorList>
            <consortium name="The Broad Institute Genome Sequencing Platform"/>
            <person name="Birren B."/>
            <person name="Lander E."/>
            <person name="Galagan J."/>
            <person name="Cuomo C."/>
            <person name="Devon K."/>
            <person name="Jaffe D."/>
            <person name="Butler J."/>
            <person name="Alvarez P."/>
            <person name="Gnerre S."/>
            <person name="Grabherr M."/>
            <person name="Kleber M."/>
            <person name="Mauceli E."/>
            <person name="Brockman W."/>
            <person name="Young S."/>
            <person name="LaButti K."/>
            <person name="Sykes S."/>
            <person name="DeCaprio D."/>
            <person name="Crawford M."/>
            <person name="Koehrsen M."/>
            <person name="Engels R."/>
            <person name="Montgomery P."/>
            <person name="Pearson M."/>
            <person name="Howarth C."/>
            <person name="Larson L."/>
            <person name="White J."/>
            <person name="O'Leary S."/>
            <person name="Kodira C."/>
            <person name="Zeng Q."/>
            <person name="Yandava C."/>
            <person name="Alvarado L."/>
            <person name="Longcore J."/>
            <person name="James T."/>
        </authorList>
    </citation>
    <scope>NUCLEOTIDE SEQUENCE [LARGE SCALE GENOMIC DNA]</scope>
    <source>
        <strain evidence="3 4">JEL423</strain>
    </source>
</reference>
<organism evidence="3 4">
    <name type="scientific">Batrachochytrium dendrobatidis (strain JEL423)</name>
    <dbReference type="NCBI Taxonomy" id="403673"/>
    <lineage>
        <taxon>Eukaryota</taxon>
        <taxon>Fungi</taxon>
        <taxon>Fungi incertae sedis</taxon>
        <taxon>Chytridiomycota</taxon>
        <taxon>Chytridiomycota incertae sedis</taxon>
        <taxon>Chytridiomycetes</taxon>
        <taxon>Rhizophydiales</taxon>
        <taxon>Rhizophydiales incertae sedis</taxon>
        <taxon>Batrachochytrium</taxon>
    </lineage>
</organism>
<dbReference type="PANTHER" id="PTHR36851">
    <property type="entry name" value="UNNAMED PRODUCT"/>
    <property type="match status" value="1"/>
</dbReference>
<dbReference type="eggNOG" id="ENOG502QTTH">
    <property type="taxonomic scope" value="Eukaryota"/>
</dbReference>
<accession>A0A177WQ02</accession>
<dbReference type="InterPro" id="IPR029044">
    <property type="entry name" value="Nucleotide-diphossugar_trans"/>
</dbReference>
<dbReference type="Proteomes" id="UP000077115">
    <property type="component" value="Unassembled WGS sequence"/>
</dbReference>
<evidence type="ECO:0000313" key="3">
    <source>
        <dbReference type="EMBL" id="OAJ41735.1"/>
    </source>
</evidence>
<proteinExistence type="predicted"/>
<dbReference type="EMBL" id="DS022306">
    <property type="protein sequence ID" value="OAJ41735.1"/>
    <property type="molecule type" value="Genomic_DNA"/>
</dbReference>
<gene>
    <name evidence="3" type="ORF">BDEG_25286</name>
</gene>
<evidence type="ECO:0000256" key="1">
    <source>
        <dbReference type="SAM" id="Phobius"/>
    </source>
</evidence>
<dbReference type="EMBL" id="DS022306">
    <property type="protein sequence ID" value="OAJ41737.1"/>
    <property type="molecule type" value="Genomic_DNA"/>
</dbReference>
<dbReference type="OrthoDB" id="5819478at2759"/>
<keyword evidence="1" id="KW-0472">Membrane</keyword>
<keyword evidence="1" id="KW-0812">Transmembrane</keyword>
<evidence type="ECO:0000259" key="2">
    <source>
        <dbReference type="Pfam" id="PF13632"/>
    </source>
</evidence>
<dbReference type="Pfam" id="PF13632">
    <property type="entry name" value="Glyco_trans_2_3"/>
    <property type="match status" value="1"/>
</dbReference>
<dbReference type="AlphaFoldDB" id="A0A177WQ02"/>
<dbReference type="PANTHER" id="PTHR36851:SF1">
    <property type="entry name" value="GLYCO_TRANS_2-LIKE DOMAIN-CONTAINING PROTEIN"/>
    <property type="match status" value="1"/>
</dbReference>
<dbReference type="InterPro" id="IPR001173">
    <property type="entry name" value="Glyco_trans_2-like"/>
</dbReference>
<evidence type="ECO:0000313" key="4">
    <source>
        <dbReference type="Proteomes" id="UP000077115"/>
    </source>
</evidence>
<dbReference type="VEuPathDB" id="FungiDB:BDEG_25286"/>
<name>A0A177WQ02_BATDL</name>
<dbReference type="SUPFAM" id="SSF53448">
    <property type="entry name" value="Nucleotide-diphospho-sugar transferases"/>
    <property type="match status" value="1"/>
</dbReference>
<dbReference type="EMBL" id="DS022306">
    <property type="protein sequence ID" value="OAJ41736.1"/>
    <property type="molecule type" value="Genomic_DNA"/>
</dbReference>
<dbReference type="EMBL" id="DS022306">
    <property type="protein sequence ID" value="OAJ41739.1"/>
    <property type="molecule type" value="Genomic_DNA"/>
</dbReference>
<feature type="domain" description="Glycosyltransferase 2-like" evidence="2">
    <location>
        <begin position="241"/>
        <end position="477"/>
    </location>
</feature>
<dbReference type="EMBL" id="DS022306">
    <property type="protein sequence ID" value="OAJ41738.1"/>
    <property type="molecule type" value="Genomic_DNA"/>
</dbReference>
<keyword evidence="1" id="KW-1133">Transmembrane helix</keyword>